<evidence type="ECO:0000256" key="5">
    <source>
        <dbReference type="ARBA" id="ARBA00023172"/>
    </source>
</evidence>
<dbReference type="GO" id="GO:0004803">
    <property type="term" value="F:transposase activity"/>
    <property type="evidence" value="ECO:0007669"/>
    <property type="project" value="UniProtKB-UniRule"/>
</dbReference>
<keyword evidence="8" id="KW-1185">Reference proteome</keyword>
<sequence length="420" mass="47277">MVIASLRLEFELRHLTLTPETTMTDERMALIELIEKGADADLIRDMLAFAAERLMNLEVEALTGAPAGVRSPDRLNHRNGYRERAWDTRAGRIDLSIRRLRKGSYFPAFLEPRRTAEKALTAVIQEAYVHGISTRSVDDLVKAMGMTGISKSQVSRLCEEIDERVDAFLSRPIEGEWPYLWIDATYLKTREAGRIVSTAVILAVGVNRDGRREVLGIATGASEAEPFWTGFLRSRADRGLRGVKLVIADDHKGLRAAATRVFHASHQRCRVHWMRNAMAHLAPKQRPAVVAMLKTIFAQDTAEAAREQWTSVADALRERCPKLVELMDRSREEVLIYMSFPREHWGQIASTNPLERLNGEIKRRADVVGIFPNDRTVIPLAGALMLEQNDEWAVSRRYMSLESLSALSNDPVPRLSAVTA</sequence>
<organism evidence="7 8">
    <name type="scientific">Microvirga aerophila</name>
    <dbReference type="NCBI Taxonomy" id="670291"/>
    <lineage>
        <taxon>Bacteria</taxon>
        <taxon>Pseudomonadati</taxon>
        <taxon>Pseudomonadota</taxon>
        <taxon>Alphaproteobacteria</taxon>
        <taxon>Hyphomicrobiales</taxon>
        <taxon>Methylobacteriaceae</taxon>
        <taxon>Microvirga</taxon>
    </lineage>
</organism>
<dbReference type="PANTHER" id="PTHR33217:SF7">
    <property type="entry name" value="TRANSPOSASE FOR INSERTION SEQUENCE ELEMENT IS1081"/>
    <property type="match status" value="1"/>
</dbReference>
<dbReference type="Pfam" id="PF00872">
    <property type="entry name" value="Transposase_mut"/>
    <property type="match status" value="1"/>
</dbReference>
<keyword evidence="3 6" id="KW-0815">Transposition</keyword>
<gene>
    <name evidence="7" type="ORF">MAE02_59500</name>
</gene>
<dbReference type="PANTHER" id="PTHR33217">
    <property type="entry name" value="TRANSPOSASE FOR INSERTION SEQUENCE ELEMENT IS1081"/>
    <property type="match status" value="1"/>
</dbReference>
<evidence type="ECO:0000256" key="1">
    <source>
        <dbReference type="ARBA" id="ARBA00002190"/>
    </source>
</evidence>
<dbReference type="GO" id="GO:0003677">
    <property type="term" value="F:DNA binding"/>
    <property type="evidence" value="ECO:0007669"/>
    <property type="project" value="UniProtKB-UniRule"/>
</dbReference>
<evidence type="ECO:0000313" key="7">
    <source>
        <dbReference type="EMBL" id="GEO18254.1"/>
    </source>
</evidence>
<dbReference type="AlphaFoldDB" id="A0A512C206"/>
<proteinExistence type="inferred from homology"/>
<dbReference type="Proteomes" id="UP000321085">
    <property type="component" value="Unassembled WGS sequence"/>
</dbReference>
<keyword evidence="4 6" id="KW-0238">DNA-binding</keyword>
<dbReference type="EMBL" id="BJYU01000171">
    <property type="protein sequence ID" value="GEO18254.1"/>
    <property type="molecule type" value="Genomic_DNA"/>
</dbReference>
<protein>
    <recommendedName>
        <fullName evidence="6">Mutator family transposase</fullName>
    </recommendedName>
</protein>
<keyword evidence="6" id="KW-0814">Transposable element</keyword>
<reference evidence="7 8" key="1">
    <citation type="submission" date="2019-07" db="EMBL/GenBank/DDBJ databases">
        <title>Whole genome shotgun sequence of Microvirga aerophila NBRC 106136.</title>
        <authorList>
            <person name="Hosoyama A."/>
            <person name="Uohara A."/>
            <person name="Ohji S."/>
            <person name="Ichikawa N."/>
        </authorList>
    </citation>
    <scope>NUCLEOTIDE SEQUENCE [LARGE SCALE GENOMIC DNA]</scope>
    <source>
        <strain evidence="7 8">NBRC 106136</strain>
    </source>
</reference>
<evidence type="ECO:0000313" key="8">
    <source>
        <dbReference type="Proteomes" id="UP000321085"/>
    </source>
</evidence>
<accession>A0A512C206</accession>
<evidence type="ECO:0000256" key="4">
    <source>
        <dbReference type="ARBA" id="ARBA00023125"/>
    </source>
</evidence>
<comment type="function">
    <text evidence="1 6">Required for the transposition of the insertion element.</text>
</comment>
<evidence type="ECO:0000256" key="6">
    <source>
        <dbReference type="RuleBase" id="RU365089"/>
    </source>
</evidence>
<evidence type="ECO:0000256" key="3">
    <source>
        <dbReference type="ARBA" id="ARBA00022578"/>
    </source>
</evidence>
<dbReference type="GO" id="GO:0006313">
    <property type="term" value="P:DNA transposition"/>
    <property type="evidence" value="ECO:0007669"/>
    <property type="project" value="UniProtKB-UniRule"/>
</dbReference>
<comment type="caution">
    <text evidence="7">The sequence shown here is derived from an EMBL/GenBank/DDBJ whole genome shotgun (WGS) entry which is preliminary data.</text>
</comment>
<dbReference type="NCBIfam" id="NF033543">
    <property type="entry name" value="transpos_IS256"/>
    <property type="match status" value="1"/>
</dbReference>
<name>A0A512C206_9HYPH</name>
<comment type="similarity">
    <text evidence="2 6">Belongs to the transposase mutator family.</text>
</comment>
<evidence type="ECO:0000256" key="2">
    <source>
        <dbReference type="ARBA" id="ARBA00010961"/>
    </source>
</evidence>
<keyword evidence="5 6" id="KW-0233">DNA recombination</keyword>
<dbReference type="InterPro" id="IPR001207">
    <property type="entry name" value="Transposase_mutator"/>
</dbReference>